<protein>
    <submittedName>
        <fullName evidence="9">Peptidase_M48 domain-containing protein</fullName>
    </submittedName>
</protein>
<feature type="domain" description="Peptidase M48" evidence="8">
    <location>
        <begin position="56"/>
        <end position="130"/>
    </location>
</feature>
<dbReference type="PROSITE" id="PS51257">
    <property type="entry name" value="PROKAR_LIPOPROTEIN"/>
    <property type="match status" value="1"/>
</dbReference>
<proteinExistence type="inferred from homology"/>
<sequence>MSKRWQCTAVVAVLFACACAAQAYGPCLSEQSRSRETARQIDREWPQRPSNDELSRYIQSLGERLGRTSLTGRSISWRFIVLRDRSPYAFSIGSGFVYIADGALSFARNESDLAAILAHEIGHQLAGHFCELDPPRYGSDDPSTVRRDRVGTLVQVIDLRKELEADQYAVDILRDAGFDPHAMLGVAERLPAHAGSGLAQPENERVLALQNRLRHFRLAGPGVQDSYEFRRLKEQIRE</sequence>
<keyword evidence="1 6" id="KW-0645">Protease</keyword>
<gene>
    <name evidence="9" type="ORF">MSZNOR_2731</name>
</gene>
<evidence type="ECO:0000313" key="9">
    <source>
        <dbReference type="EMBL" id="CAI8863075.1"/>
    </source>
</evidence>
<comment type="cofactor">
    <cofactor evidence="6">
        <name>Zn(2+)</name>
        <dbReference type="ChEBI" id="CHEBI:29105"/>
    </cofactor>
    <text evidence="6">Binds 1 zinc ion per subunit.</text>
</comment>
<dbReference type="PANTHER" id="PTHR22726">
    <property type="entry name" value="METALLOENDOPEPTIDASE OMA1"/>
    <property type="match status" value="1"/>
</dbReference>
<evidence type="ECO:0000256" key="1">
    <source>
        <dbReference type="ARBA" id="ARBA00022670"/>
    </source>
</evidence>
<reference evidence="9 10" key="1">
    <citation type="submission" date="2023-03" db="EMBL/GenBank/DDBJ databases">
        <authorList>
            <person name="Pearce D."/>
        </authorList>
    </citation>
    <scope>NUCLEOTIDE SEQUENCE [LARGE SCALE GENOMIC DNA]</scope>
    <source>
        <strain evidence="9">Msz</strain>
    </source>
</reference>
<dbReference type="Proteomes" id="UP001162030">
    <property type="component" value="Chromosome"/>
</dbReference>
<feature type="chain" id="PRO_5047356610" evidence="7">
    <location>
        <begin position="24"/>
        <end position="238"/>
    </location>
</feature>
<evidence type="ECO:0000256" key="6">
    <source>
        <dbReference type="RuleBase" id="RU003983"/>
    </source>
</evidence>
<evidence type="ECO:0000313" key="10">
    <source>
        <dbReference type="Proteomes" id="UP001162030"/>
    </source>
</evidence>
<comment type="similarity">
    <text evidence="6">Belongs to the peptidase M48 family.</text>
</comment>
<evidence type="ECO:0000256" key="2">
    <source>
        <dbReference type="ARBA" id="ARBA00022723"/>
    </source>
</evidence>
<keyword evidence="4 6" id="KW-0862">Zinc</keyword>
<evidence type="ECO:0000256" key="7">
    <source>
        <dbReference type="SAM" id="SignalP"/>
    </source>
</evidence>
<evidence type="ECO:0000259" key="8">
    <source>
        <dbReference type="Pfam" id="PF01435"/>
    </source>
</evidence>
<organism evidence="9 10">
    <name type="scientific">Methylocaldum szegediense</name>
    <dbReference type="NCBI Taxonomy" id="73780"/>
    <lineage>
        <taxon>Bacteria</taxon>
        <taxon>Pseudomonadati</taxon>
        <taxon>Pseudomonadota</taxon>
        <taxon>Gammaproteobacteria</taxon>
        <taxon>Methylococcales</taxon>
        <taxon>Methylococcaceae</taxon>
        <taxon>Methylocaldum</taxon>
    </lineage>
</organism>
<keyword evidence="7" id="KW-0732">Signal</keyword>
<dbReference type="InterPro" id="IPR051156">
    <property type="entry name" value="Mito/Outer_Membr_Metalloprot"/>
</dbReference>
<keyword evidence="3 6" id="KW-0378">Hydrolase</keyword>
<dbReference type="RefSeq" id="WP_317963250.1">
    <property type="nucleotide sequence ID" value="NZ_OX458333.1"/>
</dbReference>
<keyword evidence="2" id="KW-0479">Metal-binding</keyword>
<accession>A0ABM9I384</accession>
<evidence type="ECO:0000256" key="5">
    <source>
        <dbReference type="ARBA" id="ARBA00023049"/>
    </source>
</evidence>
<keyword evidence="5 6" id="KW-0482">Metalloprotease</keyword>
<dbReference type="CDD" id="cd07324">
    <property type="entry name" value="M48C_Oma1-like"/>
    <property type="match status" value="1"/>
</dbReference>
<dbReference type="Gene3D" id="3.30.2010.10">
    <property type="entry name" value="Metalloproteases ('zincins'), catalytic domain"/>
    <property type="match status" value="1"/>
</dbReference>
<dbReference type="Pfam" id="PF01435">
    <property type="entry name" value="Peptidase_M48"/>
    <property type="match status" value="1"/>
</dbReference>
<name>A0ABM9I384_9GAMM</name>
<dbReference type="EMBL" id="OX458333">
    <property type="protein sequence ID" value="CAI8863075.1"/>
    <property type="molecule type" value="Genomic_DNA"/>
</dbReference>
<keyword evidence="10" id="KW-1185">Reference proteome</keyword>
<dbReference type="InterPro" id="IPR001915">
    <property type="entry name" value="Peptidase_M48"/>
</dbReference>
<feature type="signal peptide" evidence="7">
    <location>
        <begin position="1"/>
        <end position="23"/>
    </location>
</feature>
<dbReference type="PANTHER" id="PTHR22726:SF1">
    <property type="entry name" value="METALLOENDOPEPTIDASE OMA1, MITOCHONDRIAL"/>
    <property type="match status" value="1"/>
</dbReference>
<evidence type="ECO:0000256" key="3">
    <source>
        <dbReference type="ARBA" id="ARBA00022801"/>
    </source>
</evidence>
<evidence type="ECO:0000256" key="4">
    <source>
        <dbReference type="ARBA" id="ARBA00022833"/>
    </source>
</evidence>